<dbReference type="PANTHER" id="PTHR10520:SF12">
    <property type="entry name" value="TRIFUNCTIONAL PURINE BIOSYNTHETIC PROTEIN ADENOSINE-3"/>
    <property type="match status" value="1"/>
</dbReference>
<dbReference type="GO" id="GO:0005524">
    <property type="term" value="F:ATP binding"/>
    <property type="evidence" value="ECO:0007669"/>
    <property type="project" value="UniProtKB-KW"/>
</dbReference>
<feature type="domain" description="PurM-like N-terminal" evidence="16">
    <location>
        <begin position="54"/>
        <end position="158"/>
    </location>
</feature>
<evidence type="ECO:0000256" key="1">
    <source>
        <dbReference type="ARBA" id="ARBA00004496"/>
    </source>
</evidence>
<dbReference type="GO" id="GO:0006189">
    <property type="term" value="P:'de novo' IMP biosynthetic process"/>
    <property type="evidence" value="ECO:0007669"/>
    <property type="project" value="UniProtKB-UniRule"/>
</dbReference>
<dbReference type="Pfam" id="PF02769">
    <property type="entry name" value="AIRS_C"/>
    <property type="match status" value="1"/>
</dbReference>
<accession>A0A0R2FIN9</accession>
<dbReference type="Gene3D" id="3.90.650.10">
    <property type="entry name" value="PurM-like C-terminal domain"/>
    <property type="match status" value="1"/>
</dbReference>
<name>A0A0R2FIN9_9LACO</name>
<evidence type="ECO:0000259" key="16">
    <source>
        <dbReference type="Pfam" id="PF00586"/>
    </source>
</evidence>
<evidence type="ECO:0000313" key="19">
    <source>
        <dbReference type="Proteomes" id="UP000050865"/>
    </source>
</evidence>
<evidence type="ECO:0000256" key="2">
    <source>
        <dbReference type="ARBA" id="ARBA00004686"/>
    </source>
</evidence>
<keyword evidence="8 15" id="KW-0547">Nucleotide-binding</keyword>
<dbReference type="InterPro" id="IPR004733">
    <property type="entry name" value="PurM_cligase"/>
</dbReference>
<dbReference type="AlphaFoldDB" id="A0A0R2FIN9"/>
<dbReference type="GO" id="GO:0005829">
    <property type="term" value="C:cytosol"/>
    <property type="evidence" value="ECO:0007669"/>
    <property type="project" value="TreeGrafter"/>
</dbReference>
<evidence type="ECO:0000259" key="17">
    <source>
        <dbReference type="Pfam" id="PF02769"/>
    </source>
</evidence>
<evidence type="ECO:0000256" key="10">
    <source>
        <dbReference type="ARBA" id="ARBA00022840"/>
    </source>
</evidence>
<protein>
    <recommendedName>
        <fullName evidence="5 15">Phosphoribosylformylglycinamidine cyclo-ligase</fullName>
        <ecNumber evidence="4 15">6.3.3.1</ecNumber>
    </recommendedName>
    <alternativeName>
        <fullName evidence="12 15">AIR synthase</fullName>
    </alternativeName>
    <alternativeName>
        <fullName evidence="13 15">AIRS</fullName>
    </alternativeName>
    <alternativeName>
        <fullName evidence="11 15">Phosphoribosyl-aminoimidazole synthetase</fullName>
    </alternativeName>
</protein>
<gene>
    <name evidence="15" type="primary">purM</name>
    <name evidence="18" type="ORF">FC75_GL001102</name>
</gene>
<dbReference type="GO" id="GO:0004637">
    <property type="term" value="F:phosphoribosylamine-glycine ligase activity"/>
    <property type="evidence" value="ECO:0007669"/>
    <property type="project" value="TreeGrafter"/>
</dbReference>
<evidence type="ECO:0000256" key="13">
    <source>
        <dbReference type="ARBA" id="ARBA00033093"/>
    </source>
</evidence>
<comment type="caution">
    <text evidence="18">The sequence shown here is derived from an EMBL/GenBank/DDBJ whole genome shotgun (WGS) entry which is preliminary data.</text>
</comment>
<dbReference type="Gene3D" id="3.30.1330.10">
    <property type="entry name" value="PurM-like, N-terminal domain"/>
    <property type="match status" value="1"/>
</dbReference>
<dbReference type="FunFam" id="3.90.650.10:FF:000011">
    <property type="entry name" value="Phosphoribosylformylglycinamidine cyclo-ligase"/>
    <property type="match status" value="1"/>
</dbReference>
<dbReference type="HAMAP" id="MF_00741">
    <property type="entry name" value="AIRS"/>
    <property type="match status" value="1"/>
</dbReference>
<keyword evidence="7 15" id="KW-0436">Ligase</keyword>
<comment type="pathway">
    <text evidence="2 15">Purine metabolism; IMP biosynthesis via de novo pathway; 5-amino-1-(5-phospho-D-ribosyl)imidazole from N(2)-formyl-N(1)-(5-phospho-D-ribosyl)glycinamide: step 2/2.</text>
</comment>
<evidence type="ECO:0000313" key="18">
    <source>
        <dbReference type="EMBL" id="KRN24887.1"/>
    </source>
</evidence>
<dbReference type="EC" id="6.3.3.1" evidence="4 15"/>
<dbReference type="SUPFAM" id="SSF55326">
    <property type="entry name" value="PurM N-terminal domain-like"/>
    <property type="match status" value="1"/>
</dbReference>
<dbReference type="FunFam" id="3.30.1330.10:FF:000001">
    <property type="entry name" value="Phosphoribosylformylglycinamidine cyclo-ligase"/>
    <property type="match status" value="1"/>
</dbReference>
<dbReference type="STRING" id="1423730.FC75_GL001102"/>
<dbReference type="NCBIfam" id="TIGR00878">
    <property type="entry name" value="purM"/>
    <property type="match status" value="1"/>
</dbReference>
<dbReference type="PANTHER" id="PTHR10520">
    <property type="entry name" value="TRIFUNCTIONAL PURINE BIOSYNTHETIC PROTEIN ADENOSINE-3-RELATED"/>
    <property type="match status" value="1"/>
</dbReference>
<dbReference type="Proteomes" id="UP000050865">
    <property type="component" value="Unassembled WGS sequence"/>
</dbReference>
<comment type="similarity">
    <text evidence="3 15">Belongs to the AIR synthase family.</text>
</comment>
<keyword evidence="10 15" id="KW-0067">ATP-binding</keyword>
<keyword evidence="19" id="KW-1185">Reference proteome</keyword>
<dbReference type="RefSeq" id="WP_056989148.1">
    <property type="nucleotide sequence ID" value="NZ_AYZJ01000020.1"/>
</dbReference>
<sequence>MSLNYEQAGVNVAAGNEAVSRIAPLVKATQDQNVLGDLGGFAAAYALPKVKHPVLLSATDGVGTKLLLALECDQHETIGIDLVAMVANDLVASGATPLFFLDYLATDQLIPSRVEDVVRGIAYGCREAQMSLIGGETAEMPGMYPQKHYDLAGFAVGLASREQLLPQGVQTGDVLIGLPSSGVHSNGFSLVRALLAETNFGMMPLSDGTEIRTALLTPTRLYVKPMLRLLKAGLLHGAAHITGGGFTENVPRLLPKDLAARFDPQAWQWPEIFQRIQQAAAISDDEMRKTFNLGIGMVLAVAPENVAAVLQADPHAKRIGQVVPRTQAAVEWGKP</sequence>
<proteinExistence type="inferred from homology"/>
<dbReference type="GO" id="GO:0046084">
    <property type="term" value="P:adenine biosynthetic process"/>
    <property type="evidence" value="ECO:0007669"/>
    <property type="project" value="TreeGrafter"/>
</dbReference>
<feature type="domain" description="PurM-like C-terminal" evidence="17">
    <location>
        <begin position="171"/>
        <end position="332"/>
    </location>
</feature>
<dbReference type="GO" id="GO:0004641">
    <property type="term" value="F:phosphoribosylformylglycinamidine cyclo-ligase activity"/>
    <property type="evidence" value="ECO:0007669"/>
    <property type="project" value="UniProtKB-UniRule"/>
</dbReference>
<dbReference type="PATRIC" id="fig|1423730.4.peg.1157"/>
<keyword evidence="6 15" id="KW-0963">Cytoplasm</keyword>
<comment type="catalytic activity">
    <reaction evidence="14 15">
        <text>2-formamido-N(1)-(5-O-phospho-beta-D-ribosyl)acetamidine + ATP = 5-amino-1-(5-phospho-beta-D-ribosyl)imidazole + ADP + phosphate + H(+)</text>
        <dbReference type="Rhea" id="RHEA:23032"/>
        <dbReference type="ChEBI" id="CHEBI:15378"/>
        <dbReference type="ChEBI" id="CHEBI:30616"/>
        <dbReference type="ChEBI" id="CHEBI:43474"/>
        <dbReference type="ChEBI" id="CHEBI:137981"/>
        <dbReference type="ChEBI" id="CHEBI:147287"/>
        <dbReference type="ChEBI" id="CHEBI:456216"/>
        <dbReference type="EC" id="6.3.3.1"/>
    </reaction>
</comment>
<evidence type="ECO:0000256" key="6">
    <source>
        <dbReference type="ARBA" id="ARBA00022490"/>
    </source>
</evidence>
<evidence type="ECO:0000256" key="11">
    <source>
        <dbReference type="ARBA" id="ARBA00031908"/>
    </source>
</evidence>
<evidence type="ECO:0000256" key="9">
    <source>
        <dbReference type="ARBA" id="ARBA00022755"/>
    </source>
</evidence>
<reference evidence="18 19" key="1">
    <citation type="journal article" date="2015" name="Genome Announc.">
        <title>Expanding the biotechnology potential of lactobacilli through comparative genomics of 213 strains and associated genera.</title>
        <authorList>
            <person name="Sun Z."/>
            <person name="Harris H.M."/>
            <person name="McCann A."/>
            <person name="Guo C."/>
            <person name="Argimon S."/>
            <person name="Zhang W."/>
            <person name="Yang X."/>
            <person name="Jeffery I.B."/>
            <person name="Cooney J.C."/>
            <person name="Kagawa T.F."/>
            <person name="Liu W."/>
            <person name="Song Y."/>
            <person name="Salvetti E."/>
            <person name="Wrobel A."/>
            <person name="Rasinkangas P."/>
            <person name="Parkhill J."/>
            <person name="Rea M.C."/>
            <person name="O'Sullivan O."/>
            <person name="Ritari J."/>
            <person name="Douillard F.P."/>
            <person name="Paul Ross R."/>
            <person name="Yang R."/>
            <person name="Briner A.E."/>
            <person name="Felis G.E."/>
            <person name="de Vos W.M."/>
            <person name="Barrangou R."/>
            <person name="Klaenhammer T.R."/>
            <person name="Caufield P.W."/>
            <person name="Cui Y."/>
            <person name="Zhang H."/>
            <person name="O'Toole P.W."/>
        </authorList>
    </citation>
    <scope>NUCLEOTIDE SEQUENCE [LARGE SCALE GENOMIC DNA]</scope>
    <source>
        <strain evidence="18 19">DSM 22697</strain>
    </source>
</reference>
<dbReference type="InterPro" id="IPR036676">
    <property type="entry name" value="PurM-like_C_sf"/>
</dbReference>
<evidence type="ECO:0000256" key="3">
    <source>
        <dbReference type="ARBA" id="ARBA00010280"/>
    </source>
</evidence>
<dbReference type="InterPro" id="IPR010918">
    <property type="entry name" value="PurM-like_C_dom"/>
</dbReference>
<dbReference type="UniPathway" id="UPA00074">
    <property type="reaction ID" value="UER00129"/>
</dbReference>
<evidence type="ECO:0000256" key="8">
    <source>
        <dbReference type="ARBA" id="ARBA00022741"/>
    </source>
</evidence>
<organism evidence="18 19">
    <name type="scientific">Lacticaseibacillus camelliae DSM 22697 = JCM 13995</name>
    <dbReference type="NCBI Taxonomy" id="1423730"/>
    <lineage>
        <taxon>Bacteria</taxon>
        <taxon>Bacillati</taxon>
        <taxon>Bacillota</taxon>
        <taxon>Bacilli</taxon>
        <taxon>Lactobacillales</taxon>
        <taxon>Lactobacillaceae</taxon>
        <taxon>Lacticaseibacillus</taxon>
    </lineage>
</organism>
<dbReference type="InterPro" id="IPR036921">
    <property type="entry name" value="PurM-like_N_sf"/>
</dbReference>
<evidence type="ECO:0000256" key="5">
    <source>
        <dbReference type="ARBA" id="ARBA00020367"/>
    </source>
</evidence>
<dbReference type="SUPFAM" id="SSF56042">
    <property type="entry name" value="PurM C-terminal domain-like"/>
    <property type="match status" value="1"/>
</dbReference>
<evidence type="ECO:0000256" key="14">
    <source>
        <dbReference type="ARBA" id="ARBA00049057"/>
    </source>
</evidence>
<dbReference type="Pfam" id="PF00586">
    <property type="entry name" value="AIRS"/>
    <property type="match status" value="1"/>
</dbReference>
<keyword evidence="9 15" id="KW-0658">Purine biosynthesis</keyword>
<comment type="subcellular location">
    <subcellularLocation>
        <location evidence="1 15">Cytoplasm</location>
    </subcellularLocation>
</comment>
<dbReference type="InterPro" id="IPR016188">
    <property type="entry name" value="PurM-like_N"/>
</dbReference>
<dbReference type="EMBL" id="AYZJ01000020">
    <property type="protein sequence ID" value="KRN24887.1"/>
    <property type="molecule type" value="Genomic_DNA"/>
</dbReference>
<dbReference type="CDD" id="cd02196">
    <property type="entry name" value="PurM"/>
    <property type="match status" value="1"/>
</dbReference>
<evidence type="ECO:0000256" key="12">
    <source>
        <dbReference type="ARBA" id="ARBA00032931"/>
    </source>
</evidence>
<evidence type="ECO:0000256" key="15">
    <source>
        <dbReference type="HAMAP-Rule" id="MF_00741"/>
    </source>
</evidence>
<evidence type="ECO:0000256" key="4">
    <source>
        <dbReference type="ARBA" id="ARBA00013047"/>
    </source>
</evidence>
<evidence type="ECO:0000256" key="7">
    <source>
        <dbReference type="ARBA" id="ARBA00022598"/>
    </source>
</evidence>